<feature type="region of interest" description="Disordered" evidence="1">
    <location>
        <begin position="1"/>
        <end position="66"/>
    </location>
</feature>
<proteinExistence type="predicted"/>
<organism evidence="2">
    <name type="scientific">Human herpesvirus 1</name>
    <name type="common">HHV-1</name>
    <name type="synonym">Human herpes simplex virus 1</name>
    <dbReference type="NCBI Taxonomy" id="10298"/>
    <lineage>
        <taxon>Viruses</taxon>
        <taxon>Duplodnaviria</taxon>
        <taxon>Heunggongvirae</taxon>
        <taxon>Peploviricota</taxon>
        <taxon>Herviviricetes</taxon>
        <taxon>Herpesvirales</taxon>
        <taxon>Orthoherpesviridae</taxon>
        <taxon>Alphaherpesvirinae</taxon>
        <taxon>Simplexvirus</taxon>
        <taxon>Simplexvirus humanalpha1</taxon>
    </lineage>
</organism>
<evidence type="ECO:0000256" key="1">
    <source>
        <dbReference type="SAM" id="MobiDB-lite"/>
    </source>
</evidence>
<evidence type="ECO:0000313" key="2">
    <source>
        <dbReference type="EMBL" id="AWW07905.1"/>
    </source>
</evidence>
<protein>
    <submittedName>
        <fullName evidence="2">Uncharacterized protein</fullName>
    </submittedName>
</protein>
<organismHost>
    <name type="scientific">Homo sapiens</name>
    <name type="common">Human</name>
    <dbReference type="NCBI Taxonomy" id="9606"/>
</organismHost>
<accession>A0A2Z4GZM4</accession>
<evidence type="ECO:0000313" key="3">
    <source>
        <dbReference type="EMBL" id="AWW12588.1"/>
    </source>
</evidence>
<dbReference type="EMBL" id="MG999839">
    <property type="protein sequence ID" value="AWW07905.1"/>
    <property type="molecule type" value="Genomic_DNA"/>
</dbReference>
<sequence>MTARGRHPAFKQPARAAPYLVTSPHIGSCHVKANRGRLSNPPPRHPATQSRSPSDWETKARNANTE</sequence>
<reference evidence="2" key="1">
    <citation type="journal article" date="2018" name="MSphere">
        <title>Ultrasensitive Capture of Human Herpes Simplex Virus Genomes Directly from Clinical Samples Reveals Extraordinarily Limited Evolution in Cell Culture.</title>
        <authorList>
            <person name="Greninger A.L."/>
            <person name="Roychoudhury P."/>
            <person name="Xie H."/>
            <person name="Casto A."/>
            <person name="Cent A."/>
            <person name="Pepper G."/>
            <person name="Koelle D.M."/>
            <person name="Huang M.L."/>
            <person name="Wald A."/>
            <person name="Johnston C."/>
            <person name="Jerome K.R."/>
        </authorList>
    </citation>
    <scope>NUCLEOTIDE SEQUENCE</scope>
    <source>
        <strain evidence="2">2009-39273</strain>
        <strain evidence="3">2009-39486</strain>
    </source>
</reference>
<name>A0A2Z4GZM4_HHV1</name>
<dbReference type="EMBL" id="MG999890">
    <property type="protein sequence ID" value="AWW12588.1"/>
    <property type="molecule type" value="Genomic_DNA"/>
</dbReference>